<evidence type="ECO:0000313" key="3">
    <source>
        <dbReference type="Proteomes" id="UP001205566"/>
    </source>
</evidence>
<dbReference type="PANTHER" id="PTHR44103">
    <property type="entry name" value="PROPROTEIN CONVERTASE P"/>
    <property type="match status" value="1"/>
</dbReference>
<reference evidence="2" key="1">
    <citation type="thesis" date="2020" institute="Technische Universitat Dresden" country="Dresden, Germany">
        <title>The Agarolytic System of Microbulbifer elongatus PORT2, Isolated from Batu Karas, Pangandaran West Java Indonesia.</title>
        <authorList>
            <person name="Anggraeni S.R."/>
        </authorList>
    </citation>
    <scope>NUCLEOTIDE SEQUENCE</scope>
    <source>
        <strain evidence="2">PORT2</strain>
    </source>
</reference>
<dbReference type="InterPro" id="IPR028994">
    <property type="entry name" value="Integrin_alpha_N"/>
</dbReference>
<dbReference type="InterPro" id="IPR013517">
    <property type="entry name" value="FG-GAP"/>
</dbReference>
<keyword evidence="1" id="KW-0732">Signal</keyword>
<keyword evidence="3" id="KW-1185">Reference proteome</keyword>
<name>A0ABT1P2P7_9GAMM</name>
<dbReference type="Proteomes" id="UP001205566">
    <property type="component" value="Unassembled WGS sequence"/>
</dbReference>
<comment type="caution">
    <text evidence="2">The sequence shown here is derived from an EMBL/GenBank/DDBJ whole genome shotgun (WGS) entry which is preliminary data.</text>
</comment>
<dbReference type="Pfam" id="PF13517">
    <property type="entry name" value="FG-GAP_3"/>
    <property type="match status" value="3"/>
</dbReference>
<dbReference type="SUPFAM" id="SSF69318">
    <property type="entry name" value="Integrin alpha N-terminal domain"/>
    <property type="match status" value="2"/>
</dbReference>
<proteinExistence type="predicted"/>
<gene>
    <name evidence="2" type="ORF">HXX02_13165</name>
</gene>
<dbReference type="EMBL" id="JACASI010000034">
    <property type="protein sequence ID" value="MCQ3830398.1"/>
    <property type="molecule type" value="Genomic_DNA"/>
</dbReference>
<sequence>MADLDQDGWPDLVLNDHGFGVRILWNNAGQFGQPYDLLMGDSHGVSVADFDQDGALEIIVSRGGGSGSNARNSIIYRVDGERNFERLQDFPEPLIHMRGRTVQFADLDHDGAVDLLNFAFPSKEKRGESENHLYRNTQKGTLELAGHLNAKVHGDGQRTLITDIDGDGQQDLLLYGHGPISLHRGNGGFDFEEVTKQWLPTQYRDVTSAVEIDFDNDGDFDIVLSRANAFESGDTFFDEETGTWGFYVRRDTFEFDLAAGDLLKLVNYQSPWPHRHIYIGESAYQYRFPGETHSGKTLDLINSDSLGWPDHQEKQGLHAGYIGNSNWRIGGKIWSPTAGVVKGLVENPSPQSDKYQEALSNILLENRDGKYVDVTAQAGLNAPSNSTGAVVADFDNDGYQDLFFVKRGNLVTPTESSIYRNKGNGTFEVVRDHKVVSHDLGAWGLGGVALDFDRDGKQDLLYANEHGQWHLFKNDTEKVGESLVIDLGEGKAAAFTQLDGILRLNACGLTQTRRVGISNAGYERGYNRYVYFGLAGCSEPGQLTATWTNGETVTQTVEPAGTTKVSLLAMQ</sequence>
<organism evidence="2 3">
    <name type="scientific">Microbulbifer elongatus</name>
    <dbReference type="NCBI Taxonomy" id="86173"/>
    <lineage>
        <taxon>Bacteria</taxon>
        <taxon>Pseudomonadati</taxon>
        <taxon>Pseudomonadota</taxon>
        <taxon>Gammaproteobacteria</taxon>
        <taxon>Cellvibrionales</taxon>
        <taxon>Microbulbiferaceae</taxon>
        <taxon>Microbulbifer</taxon>
    </lineage>
</organism>
<accession>A0ABT1P2P7</accession>
<dbReference type="Gene3D" id="2.130.10.130">
    <property type="entry name" value="Integrin alpha, N-terminal"/>
    <property type="match status" value="2"/>
</dbReference>
<dbReference type="PANTHER" id="PTHR44103:SF1">
    <property type="entry name" value="PROPROTEIN CONVERTASE P"/>
    <property type="match status" value="1"/>
</dbReference>
<evidence type="ECO:0000313" key="2">
    <source>
        <dbReference type="EMBL" id="MCQ3830398.1"/>
    </source>
</evidence>
<evidence type="ECO:0000256" key="1">
    <source>
        <dbReference type="ARBA" id="ARBA00022729"/>
    </source>
</evidence>
<protein>
    <submittedName>
        <fullName evidence="2">VCBS repeat-containing protein</fullName>
    </submittedName>
</protein>